<keyword evidence="1" id="KW-0762">Sugar transport</keyword>
<proteinExistence type="predicted"/>
<evidence type="ECO:0000313" key="1">
    <source>
        <dbReference type="EMBL" id="AQK70412.1"/>
    </source>
</evidence>
<gene>
    <name evidence="1" type="ORF">ZEAMMB73_Zm00001d016280</name>
</gene>
<keyword evidence="1" id="KW-0813">Transport</keyword>
<organism evidence="1">
    <name type="scientific">Zea mays</name>
    <name type="common">Maize</name>
    <dbReference type="NCBI Taxonomy" id="4577"/>
    <lineage>
        <taxon>Eukaryota</taxon>
        <taxon>Viridiplantae</taxon>
        <taxon>Streptophyta</taxon>
        <taxon>Embryophyta</taxon>
        <taxon>Tracheophyta</taxon>
        <taxon>Spermatophyta</taxon>
        <taxon>Magnoliopsida</taxon>
        <taxon>Liliopsida</taxon>
        <taxon>Poales</taxon>
        <taxon>Poaceae</taxon>
        <taxon>PACMAD clade</taxon>
        <taxon>Panicoideae</taxon>
        <taxon>Andropogonodae</taxon>
        <taxon>Andropogoneae</taxon>
        <taxon>Tripsacinae</taxon>
        <taxon>Zea</taxon>
    </lineage>
</organism>
<dbReference type="AlphaFoldDB" id="A0A1D6H6J2"/>
<reference evidence="1" key="1">
    <citation type="submission" date="2015-12" db="EMBL/GenBank/DDBJ databases">
        <title>Update maize B73 reference genome by single molecule sequencing technologies.</title>
        <authorList>
            <consortium name="Maize Genome Sequencing Project"/>
            <person name="Ware D."/>
        </authorList>
    </citation>
    <scope>NUCLEOTIDE SEQUENCE</scope>
    <source>
        <tissue evidence="1">Seedling</tissue>
    </source>
</reference>
<accession>A0A1D6H6J2</accession>
<dbReference type="EMBL" id="CM000781">
    <property type="protein sequence ID" value="AQK70412.1"/>
    <property type="molecule type" value="Genomic_DNA"/>
</dbReference>
<name>A0A1D6H6J2_MAIZE</name>
<sequence length="88" mass="9881">MFLTWKSRTNTISRRRSRWRRSSITRRSLTTVSSTSGSSPTWLHVPLCMVSSGAVAAWTRSRVAAPHYPLSNRGTSWSSPTPATLELF</sequence>
<protein>
    <submittedName>
        <fullName evidence="1">Nucleotide/sugar transporter family protein</fullName>
    </submittedName>
</protein>